<dbReference type="Pfam" id="PF00501">
    <property type="entry name" value="AMP-binding"/>
    <property type="match status" value="1"/>
</dbReference>
<dbReference type="Gene3D" id="3.40.50.12780">
    <property type="entry name" value="N-terminal domain of ligase-like"/>
    <property type="match status" value="1"/>
</dbReference>
<dbReference type="Pfam" id="PF16177">
    <property type="entry name" value="ACAS_N"/>
    <property type="match status" value="1"/>
</dbReference>
<dbReference type="GO" id="GO:0030729">
    <property type="term" value="F:acetoacetate-CoA ligase activity"/>
    <property type="evidence" value="ECO:0007669"/>
    <property type="project" value="TreeGrafter"/>
</dbReference>
<dbReference type="Gene3D" id="3.30.300.30">
    <property type="match status" value="1"/>
</dbReference>
<dbReference type="SUPFAM" id="SSF56801">
    <property type="entry name" value="Acetyl-CoA synthetase-like"/>
    <property type="match status" value="1"/>
</dbReference>
<dbReference type="InterPro" id="IPR045851">
    <property type="entry name" value="AMP-bd_C_sf"/>
</dbReference>
<name>A0A8T0EUE6_ARGBR</name>
<dbReference type="EMBL" id="JABXBU010001863">
    <property type="protein sequence ID" value="KAF8781720.1"/>
    <property type="molecule type" value="Genomic_DNA"/>
</dbReference>
<proteinExistence type="inferred from homology"/>
<dbReference type="InterPro" id="IPR042099">
    <property type="entry name" value="ANL_N_sf"/>
</dbReference>
<organism evidence="4 5">
    <name type="scientific">Argiope bruennichi</name>
    <name type="common">Wasp spider</name>
    <name type="synonym">Aranea bruennichi</name>
    <dbReference type="NCBI Taxonomy" id="94029"/>
    <lineage>
        <taxon>Eukaryota</taxon>
        <taxon>Metazoa</taxon>
        <taxon>Ecdysozoa</taxon>
        <taxon>Arthropoda</taxon>
        <taxon>Chelicerata</taxon>
        <taxon>Arachnida</taxon>
        <taxon>Araneae</taxon>
        <taxon>Araneomorphae</taxon>
        <taxon>Entelegynae</taxon>
        <taxon>Araneoidea</taxon>
        <taxon>Araneidae</taxon>
        <taxon>Argiope</taxon>
    </lineage>
</organism>
<protein>
    <submittedName>
        <fullName evidence="4">Acetoacetyl-CoA synthetase like protein</fullName>
    </submittedName>
</protein>
<feature type="domain" description="Acetyl-coenzyme A synthetase N-terminal" evidence="3">
    <location>
        <begin position="56"/>
        <end position="113"/>
    </location>
</feature>
<evidence type="ECO:0000313" key="5">
    <source>
        <dbReference type="Proteomes" id="UP000807504"/>
    </source>
</evidence>
<sequence>MRDLINNCDENSCNNGFINSFILEPTIIWDRKVPNTELDKFKKVIEEKYNKKFDSYWDFHKWTVDNFVDFWKEMWHYFNVIASVPYEKVFVKKDSSILDCEWFPGARLNYAENILRIRDNRTAIICLDEHENEETITFAELYQQVKLYAAAFRKHGLEKGDRVGCYLSNRKEAVFAMLAATSIGAIWGGPLPYYGSRAASNILKMMDPKLVIAGDGFYNYGELYYQLDNLSTIVESLPNLTKLIIVPTLKDTLSKDISNIPKSIFLKDFLERGKTPGGNVPDLVFEQLPFDHPISINFTSGTTGSPKGVVHSAVTFLSLLRDFIFHLNLKSGDVAYSHCAVGWSVWDYPFPTLALGIKQFLFDGEPVYKTKNLDLWTVLSKYKITYAFISTCYFDGLEVMNIWNDHPNLSFDHLKVFTMGASPVKKRNYDFIYKNLKRNDIFIGSQYGATEMFGDFTGFDFNTISYMGECQVPALGVDLQCFDKQGKPVVGQRGEVVVATPCPSFPVCLWGDKGNKRLYDTYLSKYEGVWCQNDEGWINPKTGGIVVIGRSDDIMTQYGELMSAADIYFAIDNIKEVVDYLCVEQMWKEESRVILFVKLKDGLTLTDNIIKKMAIMIKNEFGKSYVPQVILQVPDIPYNLNNKRMESVVRKIVATNKIPEVANIKNPESLKHFYNIPELTDENIEAIHPLQRVEEDECRRIL</sequence>
<evidence type="ECO:0000259" key="3">
    <source>
        <dbReference type="Pfam" id="PF16177"/>
    </source>
</evidence>
<reference evidence="4" key="2">
    <citation type="submission" date="2020-06" db="EMBL/GenBank/DDBJ databases">
        <authorList>
            <person name="Sheffer M."/>
        </authorList>
    </citation>
    <scope>NUCLEOTIDE SEQUENCE</scope>
</reference>
<evidence type="ECO:0000313" key="4">
    <source>
        <dbReference type="EMBL" id="KAF8781720.1"/>
    </source>
</evidence>
<gene>
    <name evidence="4" type="ORF">HNY73_012090</name>
</gene>
<feature type="domain" description="AMP-dependent synthetase/ligase" evidence="2">
    <location>
        <begin position="120"/>
        <end position="502"/>
    </location>
</feature>
<keyword evidence="5" id="KW-1185">Reference proteome</keyword>
<dbReference type="InterPro" id="IPR032387">
    <property type="entry name" value="ACAS_N"/>
</dbReference>
<reference evidence="4" key="1">
    <citation type="journal article" date="2020" name="bioRxiv">
        <title>Chromosome-level reference genome of the European wasp spider Argiope bruennichi: a resource for studies on range expansion and evolutionary adaptation.</title>
        <authorList>
            <person name="Sheffer M.M."/>
            <person name="Hoppe A."/>
            <person name="Krehenwinkel H."/>
            <person name="Uhl G."/>
            <person name="Kuss A.W."/>
            <person name="Jensen L."/>
            <person name="Jensen C."/>
            <person name="Gillespie R.G."/>
            <person name="Hoff K.J."/>
            <person name="Prost S."/>
        </authorList>
    </citation>
    <scope>NUCLEOTIDE SEQUENCE</scope>
</reference>
<dbReference type="PROSITE" id="PS00455">
    <property type="entry name" value="AMP_BINDING"/>
    <property type="match status" value="1"/>
</dbReference>
<dbReference type="Proteomes" id="UP000807504">
    <property type="component" value="Unassembled WGS sequence"/>
</dbReference>
<accession>A0A8T0EUE6</accession>
<evidence type="ECO:0000259" key="2">
    <source>
        <dbReference type="Pfam" id="PF00501"/>
    </source>
</evidence>
<dbReference type="InterPro" id="IPR020845">
    <property type="entry name" value="AMP-binding_CS"/>
</dbReference>
<evidence type="ECO:0000256" key="1">
    <source>
        <dbReference type="ARBA" id="ARBA00006432"/>
    </source>
</evidence>
<dbReference type="AlphaFoldDB" id="A0A8T0EUE6"/>
<dbReference type="PANTHER" id="PTHR42921">
    <property type="entry name" value="ACETOACETYL-COA SYNTHETASE"/>
    <property type="match status" value="1"/>
</dbReference>
<comment type="similarity">
    <text evidence="1">Belongs to the ATP-dependent AMP-binding enzyme family.</text>
</comment>
<dbReference type="PANTHER" id="PTHR42921:SF1">
    <property type="entry name" value="ACETOACETYL-COA SYNTHETASE"/>
    <property type="match status" value="1"/>
</dbReference>
<comment type="caution">
    <text evidence="4">The sequence shown here is derived from an EMBL/GenBank/DDBJ whole genome shotgun (WGS) entry which is preliminary data.</text>
</comment>
<dbReference type="InterPro" id="IPR000873">
    <property type="entry name" value="AMP-dep_synth/lig_dom"/>
</dbReference>